<organism evidence="1">
    <name type="scientific">Ixodes scapularis</name>
    <name type="common">Black-legged tick</name>
    <name type="synonym">Deer tick</name>
    <dbReference type="NCBI Taxonomy" id="6945"/>
    <lineage>
        <taxon>Eukaryota</taxon>
        <taxon>Metazoa</taxon>
        <taxon>Ecdysozoa</taxon>
        <taxon>Arthropoda</taxon>
        <taxon>Chelicerata</taxon>
        <taxon>Arachnida</taxon>
        <taxon>Acari</taxon>
        <taxon>Parasitiformes</taxon>
        <taxon>Ixodida</taxon>
        <taxon>Ixodoidea</taxon>
        <taxon>Ixodidae</taxon>
        <taxon>Ixodinae</taxon>
        <taxon>Ixodes</taxon>
    </lineage>
</organism>
<name>A0A4D5RE93_IXOSC</name>
<protein>
    <submittedName>
        <fullName evidence="1">Uncharacterized protein</fullName>
    </submittedName>
</protein>
<reference evidence="1" key="1">
    <citation type="submission" date="2019-04" db="EMBL/GenBank/DDBJ databases">
        <title>An insight into the mialome of Ixodes scapularis.</title>
        <authorList>
            <person name="Ribeiro J.M."/>
            <person name="Mather T.N."/>
            <person name="Karim S."/>
        </authorList>
    </citation>
    <scope>NUCLEOTIDE SEQUENCE</scope>
</reference>
<evidence type="ECO:0000313" key="1">
    <source>
        <dbReference type="EMBL" id="MOY35442.1"/>
    </source>
</evidence>
<dbReference type="AlphaFoldDB" id="A0A4D5RE93"/>
<sequence length="110" mass="12208">MTTFWVCTREAAVWQVWCSFCSCQPRGWAESRVIEQNHSRATSEDRGMHLVYIFCPRLLNLYAVSACGGYVANATSWSSWISKALPFLERACSSTCGLCSVVAVGSNRVS</sequence>
<dbReference type="EMBL" id="GHJT01001471">
    <property type="protein sequence ID" value="MOY35442.1"/>
    <property type="molecule type" value="Transcribed_RNA"/>
</dbReference>
<accession>A0A4D5RE93</accession>
<proteinExistence type="predicted"/>